<organism evidence="3 4">
    <name type="scientific">Kaustia mangrovi</name>
    <dbReference type="NCBI Taxonomy" id="2593653"/>
    <lineage>
        <taxon>Bacteria</taxon>
        <taxon>Pseudomonadati</taxon>
        <taxon>Pseudomonadota</taxon>
        <taxon>Alphaproteobacteria</taxon>
        <taxon>Hyphomicrobiales</taxon>
        <taxon>Parvibaculaceae</taxon>
        <taxon>Kaustia</taxon>
    </lineage>
</organism>
<dbReference type="InterPro" id="IPR030395">
    <property type="entry name" value="GP_PDE_dom"/>
</dbReference>
<dbReference type="PROSITE" id="PS51704">
    <property type="entry name" value="GP_PDE"/>
    <property type="match status" value="1"/>
</dbReference>
<dbReference type="PANTHER" id="PTHR46211:SF14">
    <property type="entry name" value="GLYCEROPHOSPHODIESTER PHOSPHODIESTERASE"/>
    <property type="match status" value="1"/>
</dbReference>
<dbReference type="SUPFAM" id="SSF51695">
    <property type="entry name" value="PLC-like phosphodiesterases"/>
    <property type="match status" value="1"/>
</dbReference>
<feature type="region of interest" description="Disordered" evidence="1">
    <location>
        <begin position="1"/>
        <end position="31"/>
    </location>
</feature>
<evidence type="ECO:0000313" key="3">
    <source>
        <dbReference type="EMBL" id="QPC43089.1"/>
    </source>
</evidence>
<dbReference type="GO" id="GO:0006629">
    <property type="term" value="P:lipid metabolic process"/>
    <property type="evidence" value="ECO:0007669"/>
    <property type="project" value="InterPro"/>
</dbReference>
<feature type="compositionally biased region" description="Low complexity" evidence="1">
    <location>
        <begin position="10"/>
        <end position="28"/>
    </location>
</feature>
<accession>A0A7S8C481</accession>
<evidence type="ECO:0000313" key="4">
    <source>
        <dbReference type="Proteomes" id="UP000593594"/>
    </source>
</evidence>
<dbReference type="EMBL" id="CP058214">
    <property type="protein sequence ID" value="QPC43089.1"/>
    <property type="molecule type" value="Genomic_DNA"/>
</dbReference>
<evidence type="ECO:0000256" key="1">
    <source>
        <dbReference type="SAM" id="MobiDB-lite"/>
    </source>
</evidence>
<dbReference type="RefSeq" id="WP_213164329.1">
    <property type="nucleotide sequence ID" value="NZ_CP058214.1"/>
</dbReference>
<feature type="domain" description="GP-PDE" evidence="2">
    <location>
        <begin position="73"/>
        <end position="339"/>
    </location>
</feature>
<dbReference type="Pfam" id="PF03009">
    <property type="entry name" value="GDPD"/>
    <property type="match status" value="1"/>
</dbReference>
<proteinExistence type="predicted"/>
<sequence>MPSSGLPSQTATATGKAVATPPAPTAERAPARSNLTLDRNDKSTLLRGQGFSDLMRRQTNHRLYLTAHRGMGPTSVFGRTFPEDLPPENSIASIRQAMLQGADAVEVDIFKSGDGRLVVTHDDEIWRNAYDTDRTGQDLPAGETTDSYRIGQKTLAELQRIPIGPNGETMPTLDDVLELAQNVNETLKEAGRRGVILNIELKDKEAIGTLLNFLDSQKAAGRQDCLDNLIFCSFKHEALKTLRAEAKDRGISNLNIVPGIKTAQWFGDAQVDKENGFALRKEDAEYDKQEVEKLRKLVEDYDFQGYDGIIWDFRQDVLDLVSSSAGVPYGAAGLPRQGGTTPGEMVLHASTSDFRQYATDNAFSDVLLKLTEAVETFFKCDNIDDARKTILDSAIRSKGLQAQLLCRPTKDGGVEYRIYNYGHSDDRYYSALTHGAPKPVPFSKLKCIT</sequence>
<gene>
    <name evidence="3" type="ORF">HW532_10550</name>
</gene>
<dbReference type="PANTHER" id="PTHR46211">
    <property type="entry name" value="GLYCEROPHOSPHORYL DIESTER PHOSPHODIESTERASE"/>
    <property type="match status" value="1"/>
</dbReference>
<dbReference type="Gene3D" id="3.20.20.190">
    <property type="entry name" value="Phosphatidylinositol (PI) phosphodiesterase"/>
    <property type="match status" value="1"/>
</dbReference>
<dbReference type="PROSITE" id="PS50007">
    <property type="entry name" value="PIPLC_X_DOMAIN"/>
    <property type="match status" value="1"/>
</dbReference>
<name>A0A7S8C481_9HYPH</name>
<reference evidence="3 4" key="1">
    <citation type="submission" date="2020-06" db="EMBL/GenBank/DDBJ databases">
        <title>Genome sequence of 2 isolates from Red Sea Mangroves.</title>
        <authorList>
            <person name="Sefrji F."/>
            <person name="Michoud G."/>
            <person name="Merlino G."/>
            <person name="Daffonchio D."/>
        </authorList>
    </citation>
    <scope>NUCLEOTIDE SEQUENCE [LARGE SCALE GENOMIC DNA]</scope>
    <source>
        <strain evidence="3 4">R1DC25</strain>
    </source>
</reference>
<keyword evidence="4" id="KW-1185">Reference proteome</keyword>
<dbReference type="InterPro" id="IPR017946">
    <property type="entry name" value="PLC-like_Pdiesterase_TIM-brl"/>
</dbReference>
<evidence type="ECO:0000259" key="2">
    <source>
        <dbReference type="PROSITE" id="PS51704"/>
    </source>
</evidence>
<dbReference type="GO" id="GO:0008081">
    <property type="term" value="F:phosphoric diester hydrolase activity"/>
    <property type="evidence" value="ECO:0007669"/>
    <property type="project" value="InterPro"/>
</dbReference>
<dbReference type="KEGG" id="kmn:HW532_10550"/>
<protein>
    <recommendedName>
        <fullName evidence="2">GP-PDE domain-containing protein</fullName>
    </recommendedName>
</protein>
<dbReference type="AlphaFoldDB" id="A0A7S8C481"/>
<dbReference type="Proteomes" id="UP000593594">
    <property type="component" value="Chromosome"/>
</dbReference>